<feature type="region of interest" description="Disordered" evidence="1">
    <location>
        <begin position="1"/>
        <end position="53"/>
    </location>
</feature>
<protein>
    <submittedName>
        <fullName evidence="3">Uncharacterized protein</fullName>
    </submittedName>
</protein>
<organism evidence="2 3">
    <name type="scientific">Romanomermis culicivorax</name>
    <name type="common">Nematode worm</name>
    <dbReference type="NCBI Taxonomy" id="13658"/>
    <lineage>
        <taxon>Eukaryota</taxon>
        <taxon>Metazoa</taxon>
        <taxon>Ecdysozoa</taxon>
        <taxon>Nematoda</taxon>
        <taxon>Enoplea</taxon>
        <taxon>Dorylaimia</taxon>
        <taxon>Mermithida</taxon>
        <taxon>Mermithoidea</taxon>
        <taxon>Mermithidae</taxon>
        <taxon>Romanomermis</taxon>
    </lineage>
</organism>
<name>A0A915HJX8_ROMCU</name>
<dbReference type="Proteomes" id="UP000887565">
    <property type="component" value="Unplaced"/>
</dbReference>
<sequence length="75" mass="8837">MEEYFKNSKESLEGPENILNYDETDLSDNPGRNKVIAKRGLKRPKLAEDRRPKLAEDQIDSFIYNQRKEKHFQGP</sequence>
<feature type="compositionally biased region" description="Basic and acidic residues" evidence="1">
    <location>
        <begin position="1"/>
        <end position="12"/>
    </location>
</feature>
<feature type="compositionally biased region" description="Basic residues" evidence="1">
    <location>
        <begin position="35"/>
        <end position="44"/>
    </location>
</feature>
<evidence type="ECO:0000313" key="3">
    <source>
        <dbReference type="WBParaSite" id="nRc.2.0.1.t01959-RA"/>
    </source>
</evidence>
<evidence type="ECO:0000313" key="2">
    <source>
        <dbReference type="Proteomes" id="UP000887565"/>
    </source>
</evidence>
<evidence type="ECO:0000256" key="1">
    <source>
        <dbReference type="SAM" id="MobiDB-lite"/>
    </source>
</evidence>
<dbReference type="WBParaSite" id="nRc.2.0.1.t01959-RA">
    <property type="protein sequence ID" value="nRc.2.0.1.t01959-RA"/>
    <property type="gene ID" value="nRc.2.0.1.g01959"/>
</dbReference>
<proteinExistence type="predicted"/>
<keyword evidence="2" id="KW-1185">Reference proteome</keyword>
<reference evidence="3" key="1">
    <citation type="submission" date="2022-11" db="UniProtKB">
        <authorList>
            <consortium name="WormBaseParasite"/>
        </authorList>
    </citation>
    <scope>IDENTIFICATION</scope>
</reference>
<dbReference type="AlphaFoldDB" id="A0A915HJX8"/>
<accession>A0A915HJX8</accession>